<name>A0A8K0GK18_IGNLU</name>
<organism evidence="1 2">
    <name type="scientific">Ignelater luminosus</name>
    <name type="common">Cucubano</name>
    <name type="synonym">Pyrophorus luminosus</name>
    <dbReference type="NCBI Taxonomy" id="2038154"/>
    <lineage>
        <taxon>Eukaryota</taxon>
        <taxon>Metazoa</taxon>
        <taxon>Ecdysozoa</taxon>
        <taxon>Arthropoda</taxon>
        <taxon>Hexapoda</taxon>
        <taxon>Insecta</taxon>
        <taxon>Pterygota</taxon>
        <taxon>Neoptera</taxon>
        <taxon>Endopterygota</taxon>
        <taxon>Coleoptera</taxon>
        <taxon>Polyphaga</taxon>
        <taxon>Elateriformia</taxon>
        <taxon>Elateroidea</taxon>
        <taxon>Elateridae</taxon>
        <taxon>Agrypninae</taxon>
        <taxon>Pyrophorini</taxon>
        <taxon>Ignelater</taxon>
    </lineage>
</organism>
<dbReference type="OrthoDB" id="6764668at2759"/>
<sequence length="121" mass="14222">MDKFVSECMPPTKRPRLDSVSGEDKKVTYRRVFYEVLDIIILNIIQRFAEISTLKFLGLLDQFQFDTFANNFPEKAFLALKEHYGDFSDLIRLKSELSVVYKDPDMKINSILELHDYITFS</sequence>
<evidence type="ECO:0000313" key="1">
    <source>
        <dbReference type="EMBL" id="KAF2902864.1"/>
    </source>
</evidence>
<proteinExistence type="predicted"/>
<gene>
    <name evidence="1" type="ORF">ILUMI_03322</name>
</gene>
<dbReference type="EMBL" id="VTPC01001162">
    <property type="protein sequence ID" value="KAF2902864.1"/>
    <property type="molecule type" value="Genomic_DNA"/>
</dbReference>
<accession>A0A8K0GK18</accession>
<keyword evidence="2" id="KW-1185">Reference proteome</keyword>
<protein>
    <submittedName>
        <fullName evidence="1">Uncharacterized protein</fullName>
    </submittedName>
</protein>
<comment type="caution">
    <text evidence="1">The sequence shown here is derived from an EMBL/GenBank/DDBJ whole genome shotgun (WGS) entry which is preliminary data.</text>
</comment>
<dbReference type="AlphaFoldDB" id="A0A8K0GK18"/>
<evidence type="ECO:0000313" key="2">
    <source>
        <dbReference type="Proteomes" id="UP000801492"/>
    </source>
</evidence>
<dbReference type="Proteomes" id="UP000801492">
    <property type="component" value="Unassembled WGS sequence"/>
</dbReference>
<reference evidence="1" key="1">
    <citation type="submission" date="2019-08" db="EMBL/GenBank/DDBJ databases">
        <title>The genome of the North American firefly Photinus pyralis.</title>
        <authorList>
            <consortium name="Photinus pyralis genome working group"/>
            <person name="Fallon T.R."/>
            <person name="Sander Lower S.E."/>
            <person name="Weng J.-K."/>
        </authorList>
    </citation>
    <scope>NUCLEOTIDE SEQUENCE</scope>
    <source>
        <strain evidence="1">TRF0915ILg1</strain>
        <tissue evidence="1">Whole body</tissue>
    </source>
</reference>